<dbReference type="EMBL" id="QGTQ01000003">
    <property type="protein sequence ID" value="PWW06257.1"/>
    <property type="molecule type" value="Genomic_DNA"/>
</dbReference>
<keyword evidence="6 8" id="KW-1133">Transmembrane helix</keyword>
<evidence type="ECO:0000256" key="7">
    <source>
        <dbReference type="ARBA" id="ARBA00023136"/>
    </source>
</evidence>
<feature type="transmembrane region" description="Helical" evidence="8">
    <location>
        <begin position="266"/>
        <end position="291"/>
    </location>
</feature>
<comment type="caution">
    <text evidence="9">The sequence shown here is derived from an EMBL/GenBank/DDBJ whole genome shotgun (WGS) entry which is preliminary data.</text>
</comment>
<proteinExistence type="inferred from homology"/>
<feature type="transmembrane region" description="Helical" evidence="8">
    <location>
        <begin position="67"/>
        <end position="90"/>
    </location>
</feature>
<evidence type="ECO:0000256" key="1">
    <source>
        <dbReference type="ARBA" id="ARBA00004141"/>
    </source>
</evidence>
<keyword evidence="5 8" id="KW-0812">Transmembrane</keyword>
<comment type="subcellular location">
    <subcellularLocation>
        <location evidence="1">Membrane</location>
        <topology evidence="1">Multi-pass membrane protein</topology>
    </subcellularLocation>
</comment>
<dbReference type="NCBIfam" id="TIGR00912">
    <property type="entry name" value="2A0309"/>
    <property type="match status" value="1"/>
</dbReference>
<feature type="transmembrane region" description="Helical" evidence="8">
    <location>
        <begin position="322"/>
        <end position="352"/>
    </location>
</feature>
<evidence type="ECO:0000256" key="6">
    <source>
        <dbReference type="ARBA" id="ARBA00022989"/>
    </source>
</evidence>
<gene>
    <name evidence="9" type="ORF">DFQ01_103159</name>
</gene>
<keyword evidence="7 8" id="KW-0472">Membrane</keyword>
<protein>
    <submittedName>
        <fullName evidence="9">Spore germination protein KB</fullName>
    </submittedName>
</protein>
<dbReference type="RefSeq" id="WP_110042947.1">
    <property type="nucleotide sequence ID" value="NZ_CP054609.1"/>
</dbReference>
<keyword evidence="4" id="KW-0309">Germination</keyword>
<keyword evidence="3" id="KW-0813">Transport</keyword>
<dbReference type="AlphaFoldDB" id="A0A2V2YWY0"/>
<name>A0A2V2YWY0_9BACL</name>
<dbReference type="Pfam" id="PF03845">
    <property type="entry name" value="Spore_permease"/>
    <property type="match status" value="1"/>
</dbReference>
<evidence type="ECO:0000256" key="3">
    <source>
        <dbReference type="ARBA" id="ARBA00022448"/>
    </source>
</evidence>
<dbReference type="InterPro" id="IPR004761">
    <property type="entry name" value="Spore_GerAB"/>
</dbReference>
<reference evidence="9 10" key="1">
    <citation type="submission" date="2018-05" db="EMBL/GenBank/DDBJ databases">
        <title>Genomic Encyclopedia of Type Strains, Phase III (KMG-III): the genomes of soil and plant-associated and newly described type strains.</title>
        <authorList>
            <person name="Whitman W."/>
        </authorList>
    </citation>
    <scope>NUCLEOTIDE SEQUENCE [LARGE SCALE GENOMIC DNA]</scope>
    <source>
        <strain evidence="9 10">CECT 5696</strain>
    </source>
</reference>
<dbReference type="Proteomes" id="UP000246635">
    <property type="component" value="Unassembled WGS sequence"/>
</dbReference>
<feature type="transmembrane region" description="Helical" evidence="8">
    <location>
        <begin position="141"/>
        <end position="159"/>
    </location>
</feature>
<evidence type="ECO:0000256" key="4">
    <source>
        <dbReference type="ARBA" id="ARBA00022544"/>
    </source>
</evidence>
<evidence type="ECO:0000256" key="8">
    <source>
        <dbReference type="SAM" id="Phobius"/>
    </source>
</evidence>
<feature type="transmembrane region" description="Helical" evidence="8">
    <location>
        <begin position="34"/>
        <end position="55"/>
    </location>
</feature>
<feature type="transmembrane region" description="Helical" evidence="8">
    <location>
        <begin position="298"/>
        <end position="316"/>
    </location>
</feature>
<keyword evidence="10" id="KW-1185">Reference proteome</keyword>
<accession>A0A2V2YWY0</accession>
<evidence type="ECO:0000256" key="2">
    <source>
        <dbReference type="ARBA" id="ARBA00007998"/>
    </source>
</evidence>
<dbReference type="OrthoDB" id="2840438at2"/>
<dbReference type="GO" id="GO:0009847">
    <property type="term" value="P:spore germination"/>
    <property type="evidence" value="ECO:0007669"/>
    <property type="project" value="InterPro"/>
</dbReference>
<organism evidence="9 10">
    <name type="scientific">Paenibacillus cellulosilyticus</name>
    <dbReference type="NCBI Taxonomy" id="375489"/>
    <lineage>
        <taxon>Bacteria</taxon>
        <taxon>Bacillati</taxon>
        <taxon>Bacillota</taxon>
        <taxon>Bacilli</taxon>
        <taxon>Bacillales</taxon>
        <taxon>Paenibacillaceae</taxon>
        <taxon>Paenibacillus</taxon>
    </lineage>
</organism>
<feature type="transmembrane region" description="Helical" evidence="8">
    <location>
        <begin position="110"/>
        <end position="129"/>
    </location>
</feature>
<sequence length="372" mass="41160">MNRIGTYQLFVMVIMFHIGSTPLFQLGSKAKQDSWLAVLLGAAAGLLVMVVFVMLQQRKPDASLVGLMQLAVGRWAAAAIGLLYAVYFAYQSMRNVRDFGELTSLSLLQNHPKWLIMAVILLIAWYTVVNGNEAFFRTTQLLFIVMLASYCSLAILIVSNRLSRLSMLRPVMEEGPMPVVHAALPDIFSFPFTQGVIFLVFWKYVANWKAVRRASYWGYIASALFIVFMNAMSMTVLGPLAATSSLPFLEVVQLVQVGNFIERLDVVVTLLMFIGLYVKLTAFYLAAVLVLREIVRVRTKWTASILGGIIYAASFAERNNTIHLWLGLGISLKLSLVMQVAIPTVLLVLALLRLQGAERPAGAQTAAERSGG</sequence>
<feature type="transmembrane region" description="Helical" evidence="8">
    <location>
        <begin position="179"/>
        <end position="204"/>
    </location>
</feature>
<evidence type="ECO:0000256" key="5">
    <source>
        <dbReference type="ARBA" id="ARBA00022692"/>
    </source>
</evidence>
<dbReference type="PANTHER" id="PTHR34975:SF2">
    <property type="entry name" value="SPORE GERMINATION PROTEIN A2"/>
    <property type="match status" value="1"/>
</dbReference>
<feature type="transmembrane region" description="Helical" evidence="8">
    <location>
        <begin position="216"/>
        <end position="242"/>
    </location>
</feature>
<evidence type="ECO:0000313" key="10">
    <source>
        <dbReference type="Proteomes" id="UP000246635"/>
    </source>
</evidence>
<dbReference type="GO" id="GO:0016020">
    <property type="term" value="C:membrane"/>
    <property type="evidence" value="ECO:0007669"/>
    <property type="project" value="UniProtKB-SubCell"/>
</dbReference>
<comment type="similarity">
    <text evidence="2">Belongs to the amino acid-polyamine-organocation (APC) superfamily. Spore germination protein (SGP) (TC 2.A.3.9) family.</text>
</comment>
<feature type="transmembrane region" description="Helical" evidence="8">
    <location>
        <begin position="7"/>
        <end position="28"/>
    </location>
</feature>
<evidence type="ECO:0000313" key="9">
    <source>
        <dbReference type="EMBL" id="PWW06257.1"/>
    </source>
</evidence>
<dbReference type="PANTHER" id="PTHR34975">
    <property type="entry name" value="SPORE GERMINATION PROTEIN A2"/>
    <property type="match status" value="1"/>
</dbReference>